<dbReference type="AlphaFoldDB" id="A0A1D1VJM2"/>
<reference evidence="2 3" key="1">
    <citation type="journal article" date="2016" name="Nat. Commun.">
        <title>Extremotolerant tardigrade genome and improved radiotolerance of human cultured cells by tardigrade-unique protein.</title>
        <authorList>
            <person name="Hashimoto T."/>
            <person name="Horikawa D.D."/>
            <person name="Saito Y."/>
            <person name="Kuwahara H."/>
            <person name="Kozuka-Hata H."/>
            <person name="Shin-I T."/>
            <person name="Minakuchi Y."/>
            <person name="Ohishi K."/>
            <person name="Motoyama A."/>
            <person name="Aizu T."/>
            <person name="Enomoto A."/>
            <person name="Kondo K."/>
            <person name="Tanaka S."/>
            <person name="Hara Y."/>
            <person name="Koshikawa S."/>
            <person name="Sagara H."/>
            <person name="Miura T."/>
            <person name="Yokobori S."/>
            <person name="Miyagawa K."/>
            <person name="Suzuki Y."/>
            <person name="Kubo T."/>
            <person name="Oyama M."/>
            <person name="Kohara Y."/>
            <person name="Fujiyama A."/>
            <person name="Arakawa K."/>
            <person name="Katayama T."/>
            <person name="Toyoda A."/>
            <person name="Kunieda T."/>
        </authorList>
    </citation>
    <scope>NUCLEOTIDE SEQUENCE [LARGE SCALE GENOMIC DNA]</scope>
    <source>
        <strain evidence="2 3">YOKOZUNA-1</strain>
    </source>
</reference>
<feature type="region of interest" description="Disordered" evidence="1">
    <location>
        <begin position="86"/>
        <end position="156"/>
    </location>
</feature>
<sequence>MSKITFENQTTQTFSELIYGSMSYNIRFCFCFWSDSPRLGESRPASPEIPLAKRLRSALKVVPRAVSVDRALEFFPAFDRQERQINARTVESGSRMPGSGTGRLASGLETHPMQQQPGRRESDQVKDGRESSAGQTGRCFQDGPSEHVEQAFDRRG</sequence>
<feature type="compositionally biased region" description="Basic and acidic residues" evidence="1">
    <location>
        <begin position="144"/>
        <end position="156"/>
    </location>
</feature>
<evidence type="ECO:0000313" key="2">
    <source>
        <dbReference type="EMBL" id="GAV00996.1"/>
    </source>
</evidence>
<name>A0A1D1VJM2_RAMVA</name>
<comment type="caution">
    <text evidence="2">The sequence shown here is derived from an EMBL/GenBank/DDBJ whole genome shotgun (WGS) entry which is preliminary data.</text>
</comment>
<organism evidence="2 3">
    <name type="scientific">Ramazzottius varieornatus</name>
    <name type="common">Water bear</name>
    <name type="synonym">Tardigrade</name>
    <dbReference type="NCBI Taxonomy" id="947166"/>
    <lineage>
        <taxon>Eukaryota</taxon>
        <taxon>Metazoa</taxon>
        <taxon>Ecdysozoa</taxon>
        <taxon>Tardigrada</taxon>
        <taxon>Eutardigrada</taxon>
        <taxon>Parachela</taxon>
        <taxon>Hypsibioidea</taxon>
        <taxon>Ramazzottiidae</taxon>
        <taxon>Ramazzottius</taxon>
    </lineage>
</organism>
<evidence type="ECO:0000256" key="1">
    <source>
        <dbReference type="SAM" id="MobiDB-lite"/>
    </source>
</evidence>
<keyword evidence="3" id="KW-1185">Reference proteome</keyword>
<dbReference type="Proteomes" id="UP000186922">
    <property type="component" value="Unassembled WGS sequence"/>
</dbReference>
<proteinExistence type="predicted"/>
<dbReference type="EMBL" id="BDGG01000006">
    <property type="protein sequence ID" value="GAV00996.1"/>
    <property type="molecule type" value="Genomic_DNA"/>
</dbReference>
<accession>A0A1D1VJM2</accession>
<feature type="compositionally biased region" description="Basic and acidic residues" evidence="1">
    <location>
        <begin position="118"/>
        <end position="130"/>
    </location>
</feature>
<gene>
    <name evidence="2" type="primary">RvY_11773-1</name>
    <name evidence="2" type="synonym">RvY_11773.1</name>
    <name evidence="2" type="ORF">RvY_11773</name>
</gene>
<protein>
    <submittedName>
        <fullName evidence="2">Uncharacterized protein</fullName>
    </submittedName>
</protein>
<evidence type="ECO:0000313" key="3">
    <source>
        <dbReference type="Proteomes" id="UP000186922"/>
    </source>
</evidence>